<protein>
    <recommendedName>
        <fullName evidence="4">Putative HNH nuclease YajD</fullName>
    </recommendedName>
</protein>
<keyword evidence="1" id="KW-0540">Nuclease</keyword>
<dbReference type="Pfam" id="PF01844">
    <property type="entry name" value="HNH"/>
    <property type="match status" value="1"/>
</dbReference>
<dbReference type="SMART" id="SM00507">
    <property type="entry name" value="HNHc"/>
    <property type="match status" value="1"/>
</dbReference>
<dbReference type="CDD" id="cd00085">
    <property type="entry name" value="HNHc"/>
    <property type="match status" value="1"/>
</dbReference>
<evidence type="ECO:0000256" key="1">
    <source>
        <dbReference type="ARBA" id="ARBA00022722"/>
    </source>
</evidence>
<evidence type="ECO:0000256" key="2">
    <source>
        <dbReference type="ARBA" id="ARBA00022801"/>
    </source>
</evidence>
<organism evidence="6 7">
    <name type="scientific">Clostridium formicaceticum</name>
    <dbReference type="NCBI Taxonomy" id="1497"/>
    <lineage>
        <taxon>Bacteria</taxon>
        <taxon>Bacillati</taxon>
        <taxon>Bacillota</taxon>
        <taxon>Clostridia</taxon>
        <taxon>Eubacteriales</taxon>
        <taxon>Clostridiaceae</taxon>
        <taxon>Clostridium</taxon>
    </lineage>
</organism>
<keyword evidence="2" id="KW-0378">Hydrolase</keyword>
<dbReference type="Gene3D" id="1.10.30.50">
    <property type="match status" value="1"/>
</dbReference>
<evidence type="ECO:0000259" key="5">
    <source>
        <dbReference type="SMART" id="SM00507"/>
    </source>
</evidence>
<evidence type="ECO:0000313" key="6">
    <source>
        <dbReference type="EMBL" id="AOY76906.1"/>
    </source>
</evidence>
<evidence type="ECO:0000313" key="7">
    <source>
        <dbReference type="Proteomes" id="UP000177894"/>
    </source>
</evidence>
<comment type="similarity">
    <text evidence="3">Belongs to the HNH nuclease family.</text>
</comment>
<gene>
    <name evidence="6" type="ORF">BJL90_14210</name>
</gene>
<dbReference type="PANTHER" id="PTHR41286">
    <property type="entry name" value="HNH NUCLEASE YAJD-RELATED"/>
    <property type="match status" value="1"/>
</dbReference>
<proteinExistence type="inferred from homology"/>
<reference evidence="6 7" key="1">
    <citation type="submission" date="2016-10" db="EMBL/GenBank/DDBJ databases">
        <title>Complete Genome Sequence of Acetogen Clostridium formicoaceticum ATCC 27076.</title>
        <authorList>
            <person name="Bao T."/>
            <person name="Cheng C."/>
            <person name="Zhao J."/>
            <person name="Yang S.-T."/>
            <person name="Wang J."/>
            <person name="Wang M."/>
        </authorList>
    </citation>
    <scope>NUCLEOTIDE SEQUENCE [LARGE SCALE GENOMIC DNA]</scope>
    <source>
        <strain evidence="6 7">ATCC 27076</strain>
    </source>
</reference>
<feature type="domain" description="HNH nuclease" evidence="5">
    <location>
        <begin position="68"/>
        <end position="122"/>
    </location>
</feature>
<dbReference type="InterPro" id="IPR002711">
    <property type="entry name" value="HNH"/>
</dbReference>
<keyword evidence="7" id="KW-1185">Reference proteome</keyword>
<dbReference type="Proteomes" id="UP000177894">
    <property type="component" value="Chromosome"/>
</dbReference>
<dbReference type="PANTHER" id="PTHR41286:SF1">
    <property type="entry name" value="HNH NUCLEASE YAJD-RELATED"/>
    <property type="match status" value="1"/>
</dbReference>
<dbReference type="InterPro" id="IPR003615">
    <property type="entry name" value="HNH_nuc"/>
</dbReference>
<accession>A0ABN4TE92</accession>
<evidence type="ECO:0000256" key="4">
    <source>
        <dbReference type="ARBA" id="ARBA00040194"/>
    </source>
</evidence>
<evidence type="ECO:0000256" key="3">
    <source>
        <dbReference type="ARBA" id="ARBA00038412"/>
    </source>
</evidence>
<name>A0ABN4TE92_9CLOT</name>
<dbReference type="EMBL" id="CP017603">
    <property type="protein sequence ID" value="AOY76906.1"/>
    <property type="molecule type" value="Genomic_DNA"/>
</dbReference>
<sequence length="132" mass="15611">MIVWEEINVSLKKVCSKCNKNLIKIDEKYCGDCAENVEREKKQQWQYYDKVKRNQESKVIYQSKEWKKARTMTLIRDNYLCQDCLDSRITYATMVHHITPIVEGGEPYDVNNLVSLCDSCHGDRHSEIDKKM</sequence>